<proteinExistence type="predicted"/>
<feature type="transmembrane region" description="Helical" evidence="1">
    <location>
        <begin position="104"/>
        <end position="122"/>
    </location>
</feature>
<dbReference type="Pfam" id="PF24283">
    <property type="entry name" value="DUF7471"/>
    <property type="match status" value="1"/>
</dbReference>
<dbReference type="KEGG" id="hlr:HALLA_03580"/>
<evidence type="ECO:0000313" key="3">
    <source>
        <dbReference type="Proteomes" id="UP000019024"/>
    </source>
</evidence>
<evidence type="ECO:0000313" key="2">
    <source>
        <dbReference type="EMBL" id="AHG01483.1"/>
    </source>
</evidence>
<organism evidence="2 3">
    <name type="scientific">Halostagnicola larsenii XH-48</name>
    <dbReference type="NCBI Taxonomy" id="797299"/>
    <lineage>
        <taxon>Archaea</taxon>
        <taxon>Methanobacteriati</taxon>
        <taxon>Methanobacteriota</taxon>
        <taxon>Stenosarchaea group</taxon>
        <taxon>Halobacteria</taxon>
        <taxon>Halobacteriales</taxon>
        <taxon>Natrialbaceae</taxon>
        <taxon>Halostagnicola</taxon>
    </lineage>
</organism>
<sequence length="139" mass="14767">MAAAPFRFASESAIGPAAIGRTTLGTTSFGANWFDPGFSVLLLGVIILAALGTTVLFLGSLVAFWRRRTAPYLGITIALALLVIRTLVGFGTLSGVVPMPIHHLVEHSFDFFIAVVILYTAYSTGSPRRTDPPPSESDD</sequence>
<evidence type="ECO:0000256" key="1">
    <source>
        <dbReference type="SAM" id="Phobius"/>
    </source>
</evidence>
<dbReference type="Proteomes" id="UP000019024">
    <property type="component" value="Plasmid unnamed"/>
</dbReference>
<geneLocation type="plasmid" evidence="2">
    <name>unnamed</name>
</geneLocation>
<dbReference type="EMBL" id="CP007056">
    <property type="protein sequence ID" value="AHG01483.1"/>
    <property type="molecule type" value="Genomic_DNA"/>
</dbReference>
<keyword evidence="3" id="KW-1185">Reference proteome</keyword>
<dbReference type="InterPro" id="IPR055894">
    <property type="entry name" value="DUF7471"/>
</dbReference>
<gene>
    <name evidence="2" type="ORF">HALLA_03580</name>
</gene>
<keyword evidence="1" id="KW-1133">Transmembrane helix</keyword>
<keyword evidence="1" id="KW-0812">Transmembrane</keyword>
<name>W0JWQ5_9EURY</name>
<accession>W0JWQ5</accession>
<dbReference type="HOGENOM" id="CLU_152990_1_0_2"/>
<feature type="transmembrane region" description="Helical" evidence="1">
    <location>
        <begin position="38"/>
        <end position="65"/>
    </location>
</feature>
<dbReference type="RefSeq" id="WP_242406211.1">
    <property type="nucleotide sequence ID" value="NZ_CP007056.1"/>
</dbReference>
<keyword evidence="1" id="KW-0472">Membrane</keyword>
<reference evidence="2 3" key="1">
    <citation type="submission" date="2014-01" db="EMBL/GenBank/DDBJ databases">
        <authorList>
            <consortium name="DOE Joint Genome Institute"/>
            <person name="Anderson I."/>
            <person name="Huntemann M."/>
            <person name="Han J."/>
            <person name="Chen A."/>
            <person name="Kyrpides N."/>
            <person name="Mavromatis K."/>
            <person name="Markowitz V."/>
            <person name="Palaniappan K."/>
            <person name="Ivanova N."/>
            <person name="Schaumberg A."/>
            <person name="Pati A."/>
            <person name="Liolios K."/>
            <person name="Nordberg H.P."/>
            <person name="Cantor M.N."/>
            <person name="Hua S.X."/>
            <person name="Woyke T."/>
        </authorList>
    </citation>
    <scope>NUCLEOTIDE SEQUENCE [LARGE SCALE GENOMIC DNA]</scope>
    <source>
        <strain evidence="2 3">XH-48</strain>
        <plasmid evidence="3">1</plasmid>
    </source>
</reference>
<feature type="transmembrane region" description="Helical" evidence="1">
    <location>
        <begin position="72"/>
        <end position="92"/>
    </location>
</feature>
<keyword evidence="2" id="KW-0614">Plasmid</keyword>
<protein>
    <submittedName>
        <fullName evidence="2">Uncharacterized protein</fullName>
    </submittedName>
</protein>
<dbReference type="GeneID" id="25146888"/>
<dbReference type="AlphaFoldDB" id="W0JWQ5"/>
<dbReference type="eggNOG" id="arCOG06190">
    <property type="taxonomic scope" value="Archaea"/>
</dbReference>